<sequence length="209" mass="24679">MNTSSSILPIKQTVSLEDGLPKKNTRELILELKQRLFADDFTRFFPDDKKAKYQANFALFDRDNDKQIDLGELKELLTSLDVRFPEDELTELYNEYLKYIQETVPDSIGIDENAVYIIVSKKLRENDKEEQLTQAFKLVENAVNEELAKIPNENREQEGYIRVEQFKELLMLQGNRWSEEQCVDFLKDIDPKNEGRINYFDIVKKLMKR</sequence>
<dbReference type="STRING" id="857967.G0R096"/>
<dbReference type="InterPro" id="IPR018247">
    <property type="entry name" value="EF_Hand_1_Ca_BS"/>
</dbReference>
<dbReference type="RefSeq" id="XP_004030340.1">
    <property type="nucleotide sequence ID" value="XM_004030292.1"/>
</dbReference>
<keyword evidence="8" id="KW-1185">Reference proteome</keyword>
<gene>
    <name evidence="7" type="ORF">IMG5_162880</name>
</gene>
<evidence type="ECO:0000256" key="1">
    <source>
        <dbReference type="ARBA" id="ARBA00020786"/>
    </source>
</evidence>
<accession>G0R096</accession>
<protein>
    <recommendedName>
        <fullName evidence="1">Calmodulin</fullName>
    </recommendedName>
</protein>
<dbReference type="InParanoid" id="G0R096"/>
<keyword evidence="2" id="KW-0479">Metal-binding</keyword>
<evidence type="ECO:0000256" key="2">
    <source>
        <dbReference type="ARBA" id="ARBA00022723"/>
    </source>
</evidence>
<dbReference type="PROSITE" id="PS50222">
    <property type="entry name" value="EF_HAND_2"/>
    <property type="match status" value="1"/>
</dbReference>
<evidence type="ECO:0000313" key="7">
    <source>
        <dbReference type="EMBL" id="EGR29104.1"/>
    </source>
</evidence>
<dbReference type="Gene3D" id="1.10.238.10">
    <property type="entry name" value="EF-hand"/>
    <property type="match status" value="1"/>
</dbReference>
<feature type="domain" description="EF-hand" evidence="6">
    <location>
        <begin position="48"/>
        <end position="83"/>
    </location>
</feature>
<evidence type="ECO:0000256" key="3">
    <source>
        <dbReference type="ARBA" id="ARBA00022737"/>
    </source>
</evidence>
<evidence type="ECO:0000256" key="4">
    <source>
        <dbReference type="ARBA" id="ARBA00022837"/>
    </source>
</evidence>
<dbReference type="OMA" id="INEDAVF"/>
<dbReference type="OrthoDB" id="429467at2759"/>
<dbReference type="AlphaFoldDB" id="G0R096"/>
<keyword evidence="3" id="KW-0677">Repeat</keyword>
<dbReference type="InterPro" id="IPR050230">
    <property type="entry name" value="CALM/Myosin/TropC-like"/>
</dbReference>
<dbReference type="Proteomes" id="UP000008983">
    <property type="component" value="Unassembled WGS sequence"/>
</dbReference>
<dbReference type="PANTHER" id="PTHR23048:SF0">
    <property type="entry name" value="CALMODULIN LIKE 3"/>
    <property type="match status" value="1"/>
</dbReference>
<dbReference type="InterPro" id="IPR002048">
    <property type="entry name" value="EF_hand_dom"/>
</dbReference>
<dbReference type="EMBL" id="GL984183">
    <property type="protein sequence ID" value="EGR29104.1"/>
    <property type="molecule type" value="Genomic_DNA"/>
</dbReference>
<organism evidence="7 8">
    <name type="scientific">Ichthyophthirius multifiliis</name>
    <name type="common">White spot disease agent</name>
    <name type="synonym">Ich</name>
    <dbReference type="NCBI Taxonomy" id="5932"/>
    <lineage>
        <taxon>Eukaryota</taxon>
        <taxon>Sar</taxon>
        <taxon>Alveolata</taxon>
        <taxon>Ciliophora</taxon>
        <taxon>Intramacronucleata</taxon>
        <taxon>Oligohymenophorea</taxon>
        <taxon>Hymenostomatida</taxon>
        <taxon>Ophryoglenina</taxon>
        <taxon>Ichthyophthirius</taxon>
    </lineage>
</organism>
<dbReference type="InterPro" id="IPR011992">
    <property type="entry name" value="EF-hand-dom_pair"/>
</dbReference>
<evidence type="ECO:0000256" key="5">
    <source>
        <dbReference type="ARBA" id="ARBA00022990"/>
    </source>
</evidence>
<proteinExistence type="predicted"/>
<dbReference type="GeneID" id="14905197"/>
<evidence type="ECO:0000313" key="8">
    <source>
        <dbReference type="Proteomes" id="UP000008983"/>
    </source>
</evidence>
<dbReference type="eggNOG" id="KOG0027">
    <property type="taxonomic scope" value="Eukaryota"/>
</dbReference>
<dbReference type="SUPFAM" id="SSF47473">
    <property type="entry name" value="EF-hand"/>
    <property type="match status" value="1"/>
</dbReference>
<evidence type="ECO:0000259" key="6">
    <source>
        <dbReference type="PROSITE" id="PS50222"/>
    </source>
</evidence>
<dbReference type="PANTHER" id="PTHR23048">
    <property type="entry name" value="MYOSIN LIGHT CHAIN 1, 3"/>
    <property type="match status" value="1"/>
</dbReference>
<reference evidence="7 8" key="1">
    <citation type="submission" date="2011-07" db="EMBL/GenBank/DDBJ databases">
        <authorList>
            <person name="Coyne R."/>
            <person name="Brami D."/>
            <person name="Johnson J."/>
            <person name="Hostetler J."/>
            <person name="Hannick L."/>
            <person name="Clark T."/>
            <person name="Cassidy-Hanley D."/>
            <person name="Inman J."/>
        </authorList>
    </citation>
    <scope>NUCLEOTIDE SEQUENCE [LARGE SCALE GENOMIC DNA]</scope>
    <source>
        <strain evidence="7 8">G5</strain>
    </source>
</reference>
<name>G0R096_ICHMU</name>
<dbReference type="GO" id="GO:0005509">
    <property type="term" value="F:calcium ion binding"/>
    <property type="evidence" value="ECO:0007669"/>
    <property type="project" value="InterPro"/>
</dbReference>
<dbReference type="PROSITE" id="PS00018">
    <property type="entry name" value="EF_HAND_1"/>
    <property type="match status" value="1"/>
</dbReference>
<keyword evidence="4" id="KW-0106">Calcium</keyword>
<dbReference type="GO" id="GO:0016460">
    <property type="term" value="C:myosin II complex"/>
    <property type="evidence" value="ECO:0007669"/>
    <property type="project" value="TreeGrafter"/>
</dbReference>
<keyword evidence="5" id="KW-0007">Acetylation</keyword>
<dbReference type="SMART" id="SM00054">
    <property type="entry name" value="EFh"/>
    <property type="match status" value="1"/>
</dbReference>